<sequence>MGTNISDRLLKLDTCAVSDAMDALGLWGTVNEINPISVRRRIAGRVQTVKLGPASKIIPKSHLCSAAIDASDPGDVIVVENHTREDAAGWGGILSTAAKHKGVSGTIVDGPARDADESIDLDYPVFARSTVSSTARGRIVEHAWNVPVVIGRVNVEPGDLVIADSSGVVFIPKDQEEEVVAKAEEIAAKEIAMAEAVRSGKPVSQVMGGGYEKMLVSSG</sequence>
<dbReference type="Pfam" id="PF03737">
    <property type="entry name" value="RraA-like"/>
    <property type="match status" value="1"/>
</dbReference>
<dbReference type="InterPro" id="IPR036704">
    <property type="entry name" value="RraA/RraA-like_sf"/>
</dbReference>
<dbReference type="CDD" id="cd16841">
    <property type="entry name" value="RraA_family"/>
    <property type="match status" value="1"/>
</dbReference>
<proteinExistence type="predicted"/>
<organism evidence="1">
    <name type="scientific">marine metagenome</name>
    <dbReference type="NCBI Taxonomy" id="408172"/>
    <lineage>
        <taxon>unclassified sequences</taxon>
        <taxon>metagenomes</taxon>
        <taxon>ecological metagenomes</taxon>
    </lineage>
</organism>
<dbReference type="PANTHER" id="PTHR33254:SF4">
    <property type="entry name" value="4-HYDROXY-4-METHYL-2-OXOGLUTARATE ALDOLASE 3-RELATED"/>
    <property type="match status" value="1"/>
</dbReference>
<dbReference type="SUPFAM" id="SSF89562">
    <property type="entry name" value="RraA-like"/>
    <property type="match status" value="1"/>
</dbReference>
<dbReference type="InterPro" id="IPR005493">
    <property type="entry name" value="RraA/RraA-like"/>
</dbReference>
<gene>
    <name evidence="1" type="ORF">METZ01_LOCUS434048</name>
</gene>
<dbReference type="GO" id="GO:0047443">
    <property type="term" value="F:4-hydroxy-4-methyl-2-oxoglutarate aldolase activity"/>
    <property type="evidence" value="ECO:0007669"/>
    <property type="project" value="TreeGrafter"/>
</dbReference>
<reference evidence="1" key="1">
    <citation type="submission" date="2018-05" db="EMBL/GenBank/DDBJ databases">
        <authorList>
            <person name="Lanie J.A."/>
            <person name="Ng W.-L."/>
            <person name="Kazmierczak K.M."/>
            <person name="Andrzejewski T.M."/>
            <person name="Davidsen T.M."/>
            <person name="Wayne K.J."/>
            <person name="Tettelin H."/>
            <person name="Glass J.I."/>
            <person name="Rusch D."/>
            <person name="Podicherti R."/>
            <person name="Tsui H.-C.T."/>
            <person name="Winkler M.E."/>
        </authorList>
    </citation>
    <scope>NUCLEOTIDE SEQUENCE</scope>
</reference>
<accession>A0A382YD83</accession>
<dbReference type="Gene3D" id="3.50.30.40">
    <property type="entry name" value="Ribonuclease E inhibitor RraA/RraA-like"/>
    <property type="match status" value="1"/>
</dbReference>
<name>A0A382YD83_9ZZZZ</name>
<dbReference type="GO" id="GO:0008948">
    <property type="term" value="F:oxaloacetate decarboxylase activity"/>
    <property type="evidence" value="ECO:0007669"/>
    <property type="project" value="TreeGrafter"/>
</dbReference>
<dbReference type="AlphaFoldDB" id="A0A382YD83"/>
<evidence type="ECO:0000313" key="1">
    <source>
        <dbReference type="EMBL" id="SVD81194.1"/>
    </source>
</evidence>
<evidence type="ECO:0008006" key="2">
    <source>
        <dbReference type="Google" id="ProtNLM"/>
    </source>
</evidence>
<dbReference type="PANTHER" id="PTHR33254">
    <property type="entry name" value="4-HYDROXY-4-METHYL-2-OXOGLUTARATE ALDOLASE 3-RELATED"/>
    <property type="match status" value="1"/>
</dbReference>
<protein>
    <recommendedName>
        <fullName evidence="2">Dimethylmenaquinone methyltransferase</fullName>
    </recommendedName>
</protein>
<dbReference type="EMBL" id="UINC01174857">
    <property type="protein sequence ID" value="SVD81194.1"/>
    <property type="molecule type" value="Genomic_DNA"/>
</dbReference>